<keyword evidence="4" id="KW-0067">ATP-binding</keyword>
<dbReference type="InterPro" id="IPR014001">
    <property type="entry name" value="Helicase_ATP-bd"/>
</dbReference>
<dbReference type="PROSITE" id="PS51192">
    <property type="entry name" value="HELICASE_ATP_BIND_1"/>
    <property type="match status" value="1"/>
</dbReference>
<evidence type="ECO:0000256" key="4">
    <source>
        <dbReference type="ARBA" id="ARBA00022840"/>
    </source>
</evidence>
<feature type="domain" description="Helicase ATP-binding" evidence="5">
    <location>
        <begin position="144"/>
        <end position="335"/>
    </location>
</feature>
<dbReference type="SMART" id="SM00490">
    <property type="entry name" value="HELICc"/>
    <property type="match status" value="1"/>
</dbReference>
<dbReference type="InterPro" id="IPR027417">
    <property type="entry name" value="P-loop_NTPase"/>
</dbReference>
<dbReference type="InterPro" id="IPR011545">
    <property type="entry name" value="DEAD/DEAH_box_helicase_dom"/>
</dbReference>
<gene>
    <name evidence="7" type="ORF">AMOR_39940</name>
</gene>
<dbReference type="InterPro" id="IPR001650">
    <property type="entry name" value="Helicase_C-like"/>
</dbReference>
<proteinExistence type="predicted"/>
<dbReference type="GO" id="GO:0004386">
    <property type="term" value="F:helicase activity"/>
    <property type="evidence" value="ECO:0007669"/>
    <property type="project" value="UniProtKB-KW"/>
</dbReference>
<evidence type="ECO:0000256" key="3">
    <source>
        <dbReference type="ARBA" id="ARBA00022806"/>
    </source>
</evidence>
<dbReference type="PROSITE" id="PS51194">
    <property type="entry name" value="HELICASE_CTER"/>
    <property type="match status" value="1"/>
</dbReference>
<organism evidence="7 8">
    <name type="scientific">Anaeromyxobacter oryzae</name>
    <dbReference type="NCBI Taxonomy" id="2918170"/>
    <lineage>
        <taxon>Bacteria</taxon>
        <taxon>Pseudomonadati</taxon>
        <taxon>Myxococcota</taxon>
        <taxon>Myxococcia</taxon>
        <taxon>Myxococcales</taxon>
        <taxon>Cystobacterineae</taxon>
        <taxon>Anaeromyxobacteraceae</taxon>
        <taxon>Anaeromyxobacter</taxon>
    </lineage>
</organism>
<keyword evidence="3 7" id="KW-0347">Helicase</keyword>
<evidence type="ECO:0000256" key="1">
    <source>
        <dbReference type="ARBA" id="ARBA00022741"/>
    </source>
</evidence>
<dbReference type="PANTHER" id="PTHR47961">
    <property type="entry name" value="DNA POLYMERASE THETA, PUTATIVE (AFU_ORTHOLOGUE AFUA_1G05260)-RELATED"/>
    <property type="match status" value="1"/>
</dbReference>
<dbReference type="SMART" id="SM00487">
    <property type="entry name" value="DEXDc"/>
    <property type="match status" value="1"/>
</dbReference>
<protein>
    <submittedName>
        <fullName evidence="7">DEAD/DEAH box helicase</fullName>
    </submittedName>
</protein>
<keyword evidence="1" id="KW-0547">Nucleotide-binding</keyword>
<sequence length="835" mass="92146">MIDDNTRALFKRLVVQSVHPLLPGQAHGDIPAPLTNREGSHLLAIASALALSASAEERTLAYEIATRLAEAAPGDEAVAAAADFIFGRLGNFPGRRLFRERHDALAQRRPVMLDLEALSREEENSVEGIAGQRVTLTDFQFDFLEEMEHGDALSVSAPTSAGKSFVFSLEIIRRLRAKPEQIVYIVPTRALIRQVQVGLIHEFAKSGLAGVPVRSVPLPVTPELAPAGVVYVLTQERLLSLLQSSIGEAAITTLVVDEAQGVREGSRGVVLQTAIETVLTRFPLAQVMFASPMARNPEKLLTVFGRPGRTLLETHSPVSRNLILVSPVKRRPQSARYELLISGEKLPAGSKDLTFRFSGPVTARRAEFARAVTREGESTLVYAGGAAQAEDLAKAIAKLEPATAGDDPEIVDFVEFVKTHVHPDYALAETLPKGVAFHYGYMPGLVRSRIEELFGAGKLRFLCCTSTLLQGVNLPAKHILLENPHRGQGKPMTRGDFLNLAGRAGRLVKEFHGNVWCLLPNDWDVKSYEGDDLQDIATAFELTLKTQSHTLTDVINGQATPEATELGEAVIGKAYSDLTQAGRSLLGSEFVTDENRDNLRRVDERLASFQPTLPAIVFKRNSTILPERLQALFDDLSARPSLESCLPLMPYEAGFIERMRSLFRDSDQILEGVHNESYRYFAMLASKWIHDTPLGQLIAQRIQYQKQQGQFRNVSSEIRALMKSLETDLRYRYVKSLKAYNDVLSAVLAKKNRPDLIERLIPLHLFLECGASDSVTLGLISIGLSRTTALLVKRFVRFPDRAAPEECLAVLRRAPLENLPIPALCRSELLQLCRA</sequence>
<accession>A0ABN6MZ41</accession>
<keyword evidence="8" id="KW-1185">Reference proteome</keyword>
<dbReference type="EMBL" id="AP025591">
    <property type="protein sequence ID" value="BDG04998.1"/>
    <property type="molecule type" value="Genomic_DNA"/>
</dbReference>
<dbReference type="Gene3D" id="3.40.50.300">
    <property type="entry name" value="P-loop containing nucleotide triphosphate hydrolases"/>
    <property type="match status" value="2"/>
</dbReference>
<name>A0ABN6MZ41_9BACT</name>
<dbReference type="Pfam" id="PF00270">
    <property type="entry name" value="DEAD"/>
    <property type="match status" value="1"/>
</dbReference>
<evidence type="ECO:0000259" key="5">
    <source>
        <dbReference type="PROSITE" id="PS51192"/>
    </source>
</evidence>
<dbReference type="PANTHER" id="PTHR47961:SF6">
    <property type="entry name" value="DNA-DIRECTED DNA POLYMERASE"/>
    <property type="match status" value="1"/>
</dbReference>
<dbReference type="InterPro" id="IPR050474">
    <property type="entry name" value="Hel308_SKI2-like"/>
</dbReference>
<dbReference type="Proteomes" id="UP001162891">
    <property type="component" value="Chromosome"/>
</dbReference>
<keyword evidence="2" id="KW-0378">Hydrolase</keyword>
<evidence type="ECO:0000259" key="6">
    <source>
        <dbReference type="PROSITE" id="PS51194"/>
    </source>
</evidence>
<dbReference type="SUPFAM" id="SSF52540">
    <property type="entry name" value="P-loop containing nucleoside triphosphate hydrolases"/>
    <property type="match status" value="1"/>
</dbReference>
<evidence type="ECO:0000313" key="8">
    <source>
        <dbReference type="Proteomes" id="UP001162891"/>
    </source>
</evidence>
<reference evidence="8" key="1">
    <citation type="journal article" date="2022" name="Int. J. Syst. Evol. Microbiol.">
        <title>Anaeromyxobacter oryzae sp. nov., Anaeromyxobacter diazotrophicus sp. nov. and Anaeromyxobacter paludicola sp. nov., isolated from paddy soils.</title>
        <authorList>
            <person name="Itoh H."/>
            <person name="Xu Z."/>
            <person name="Mise K."/>
            <person name="Masuda Y."/>
            <person name="Ushijima N."/>
            <person name="Hayakawa C."/>
            <person name="Shiratori Y."/>
            <person name="Senoo K."/>
        </authorList>
    </citation>
    <scope>NUCLEOTIDE SEQUENCE [LARGE SCALE GENOMIC DNA]</scope>
    <source>
        <strain evidence="8">Red232</strain>
    </source>
</reference>
<feature type="domain" description="Helicase C-terminal" evidence="6">
    <location>
        <begin position="391"/>
        <end position="555"/>
    </location>
</feature>
<evidence type="ECO:0000256" key="2">
    <source>
        <dbReference type="ARBA" id="ARBA00022801"/>
    </source>
</evidence>
<evidence type="ECO:0000313" key="7">
    <source>
        <dbReference type="EMBL" id="BDG04998.1"/>
    </source>
</evidence>